<evidence type="ECO:0000259" key="3">
    <source>
        <dbReference type="Pfam" id="PF14727"/>
    </source>
</evidence>
<dbReference type="Proteomes" id="UP001515480">
    <property type="component" value="Unassembled WGS sequence"/>
</dbReference>
<dbReference type="GO" id="GO:0016020">
    <property type="term" value="C:membrane"/>
    <property type="evidence" value="ECO:0007669"/>
    <property type="project" value="TreeGrafter"/>
</dbReference>
<evidence type="ECO:0000259" key="6">
    <source>
        <dbReference type="Pfam" id="PF23338"/>
    </source>
</evidence>
<feature type="domain" description="PTHB1 GAE" evidence="4">
    <location>
        <begin position="427"/>
        <end position="514"/>
    </location>
</feature>
<dbReference type="Pfam" id="PF23337">
    <property type="entry name" value="PTHB1_pf"/>
    <property type="match status" value="1"/>
</dbReference>
<dbReference type="GO" id="GO:0060271">
    <property type="term" value="P:cilium assembly"/>
    <property type="evidence" value="ECO:0007669"/>
    <property type="project" value="TreeGrafter"/>
</dbReference>
<feature type="domain" description="PTHB1 platform" evidence="5">
    <location>
        <begin position="517"/>
        <end position="621"/>
    </location>
</feature>
<feature type="region of interest" description="Disordered" evidence="2">
    <location>
        <begin position="825"/>
        <end position="905"/>
    </location>
</feature>
<accession>A0AB34IIF6</accession>
<feature type="domain" description="PTHB1 C-terminal helix bundle" evidence="7">
    <location>
        <begin position="747"/>
        <end position="824"/>
    </location>
</feature>
<evidence type="ECO:0000259" key="4">
    <source>
        <dbReference type="Pfam" id="PF14728"/>
    </source>
</evidence>
<evidence type="ECO:0000313" key="9">
    <source>
        <dbReference type="Proteomes" id="UP001515480"/>
    </source>
</evidence>
<dbReference type="Pfam" id="PF23339">
    <property type="entry name" value="PTHB1_CtH"/>
    <property type="match status" value="1"/>
</dbReference>
<comment type="caution">
    <text evidence="8">The sequence shown here is derived from an EMBL/GenBank/DDBJ whole genome shotgun (WGS) entry which is preliminary data.</text>
</comment>
<feature type="compositionally biased region" description="Pro residues" evidence="2">
    <location>
        <begin position="875"/>
        <end position="888"/>
    </location>
</feature>
<sequence length="905" mass="96880">MSTKISTMNSTLQWWQATPGADEEFGPDCLAVGNLDNDPAGHAKLATGSYAGLLRLYYPRAKDFRVEDLMLEAALPAPILQLAAGTFLGAASRVGLAVLHPRALAVYSIGAAAGGGGGAASYFTLSKAFEHALERPACCMTYGAFGGASGRNILCVQSMDGEITIIEGDRALHDGCLSKFLLPGPLAYHPRADSFITYNSQMEIDSYKYSAFAMSAAAEGNAGSKRKLQPDWSLLIGEEVVSIHVARFSSTLTSSQMDTIVISAHSLFCLKENGQVRSQKRIDCLPISSTIFPSGAKESGAPEHHLMIGTQQNIALIYRDMSLIWSTSLPGNHISIRVSTFGGVAGLIATLADNGALTVSYLGTDPPSSAVSMEAKELNYEAMDQEHRRLLRQIREASSETKAEPTDVVPTATTQVAEGEGGTLVSVATVRLFVNYVGPSTLENVTLLASCTAPIFLATDTVLLPSLASGNRTPTIVPLTFRCRVDQLPVDLGVAVVATYNAVSGGPRCSRCEFVLPFGLVCTVVAPVKNPKYRITLEANRPPPSLLSLFEDVFATAPQLAEAATQAAVSSVSIQYLCGLDATILISKNAGRLRVQSNSFEGLWLLSNELVRRLTALHSGAPRAESAQEAAEPPFRVEFNDPLPLQEYFELVDDHLRCRIELTRLQDELAKRAHQFRVIEKRLLVRLKDRNPAPLQNLELLFEGTYQQLLGLADATEHAQQELTFHGTRLAAGTRLLLLLIRMRFNLDAADAATIEAHLSPLVEETADQGWEERTDAALAHLLRTSLAKASKHDASASSITHQLTRPADASKLKKHITLVCDRLHKGLRPRADPRAGGEGRERKPKDRSGGGAPPTPPMPPPPQSADATSAAPPVAMPPGGMPAPPPAAVEMEAAGGAEQPGTPP</sequence>
<gene>
    <name evidence="8" type="ORF">AB1Y20_011857</name>
</gene>
<organism evidence="8 9">
    <name type="scientific">Prymnesium parvum</name>
    <name type="common">Toxic golden alga</name>
    <dbReference type="NCBI Taxonomy" id="97485"/>
    <lineage>
        <taxon>Eukaryota</taxon>
        <taxon>Haptista</taxon>
        <taxon>Haptophyta</taxon>
        <taxon>Prymnesiophyceae</taxon>
        <taxon>Prymnesiales</taxon>
        <taxon>Prymnesiaceae</taxon>
        <taxon>Prymnesium</taxon>
    </lineage>
</organism>
<evidence type="ECO:0000259" key="7">
    <source>
        <dbReference type="Pfam" id="PF23339"/>
    </source>
</evidence>
<feature type="domain" description="PTHB1 N-terminal" evidence="3">
    <location>
        <begin position="11"/>
        <end position="366"/>
    </location>
</feature>
<feature type="compositionally biased region" description="Pro residues" evidence="2">
    <location>
        <begin position="854"/>
        <end position="864"/>
    </location>
</feature>
<dbReference type="AlphaFoldDB" id="A0AB34IIF6"/>
<dbReference type="PANTHER" id="PTHR20991">
    <property type="entry name" value="PARATHYROID HORMONE-RESPONSIVE B1 GENE"/>
    <property type="match status" value="1"/>
</dbReference>
<keyword evidence="9" id="KW-1185">Reference proteome</keyword>
<reference evidence="8 9" key="1">
    <citation type="journal article" date="2024" name="Science">
        <title>Giant polyketide synthase enzymes in the biosynthesis of giant marine polyether toxins.</title>
        <authorList>
            <person name="Fallon T.R."/>
            <person name="Shende V.V."/>
            <person name="Wierzbicki I.H."/>
            <person name="Pendleton A.L."/>
            <person name="Watervoot N.F."/>
            <person name="Auber R.P."/>
            <person name="Gonzalez D.J."/>
            <person name="Wisecaver J.H."/>
            <person name="Moore B.S."/>
        </authorList>
    </citation>
    <scope>NUCLEOTIDE SEQUENCE [LARGE SCALE GENOMIC DNA]</scope>
    <source>
        <strain evidence="8 9">12B1</strain>
    </source>
</reference>
<dbReference type="EMBL" id="JBGBPQ010000025">
    <property type="protein sequence ID" value="KAL1499660.1"/>
    <property type="molecule type" value="Genomic_DNA"/>
</dbReference>
<dbReference type="GO" id="GO:0034464">
    <property type="term" value="C:BBSome"/>
    <property type="evidence" value="ECO:0007669"/>
    <property type="project" value="InterPro"/>
</dbReference>
<feature type="compositionally biased region" description="Basic and acidic residues" evidence="2">
    <location>
        <begin position="825"/>
        <end position="849"/>
    </location>
</feature>
<dbReference type="InterPro" id="IPR028073">
    <property type="entry name" value="PHTB1_N_dom"/>
</dbReference>
<dbReference type="Pfam" id="PF14727">
    <property type="entry name" value="PHTB1_N"/>
    <property type="match status" value="1"/>
</dbReference>
<dbReference type="InterPro" id="IPR055363">
    <property type="entry name" value="PTHB1_hp_dom"/>
</dbReference>
<evidence type="ECO:0000259" key="5">
    <source>
        <dbReference type="Pfam" id="PF23337"/>
    </source>
</evidence>
<dbReference type="InterPro" id="IPR055362">
    <property type="entry name" value="PTHB1_pf_dom"/>
</dbReference>
<protein>
    <recommendedName>
        <fullName evidence="10">Protein PTHB1</fullName>
    </recommendedName>
</protein>
<evidence type="ECO:0000256" key="2">
    <source>
        <dbReference type="SAM" id="MobiDB-lite"/>
    </source>
</evidence>
<feature type="coiled-coil region" evidence="1">
    <location>
        <begin position="373"/>
        <end position="400"/>
    </location>
</feature>
<dbReference type="InterPro" id="IPR055364">
    <property type="entry name" value="PTHB1_CtH_dom"/>
</dbReference>
<feature type="compositionally biased region" description="Low complexity" evidence="2">
    <location>
        <begin position="889"/>
        <end position="898"/>
    </location>
</feature>
<evidence type="ECO:0008006" key="10">
    <source>
        <dbReference type="Google" id="ProtNLM"/>
    </source>
</evidence>
<proteinExistence type="predicted"/>
<keyword evidence="1" id="KW-0175">Coiled coil</keyword>
<dbReference type="Pfam" id="PF23338">
    <property type="entry name" value="PTHB1_hp"/>
    <property type="match status" value="1"/>
</dbReference>
<feature type="domain" description="PTHB1 hairpin" evidence="6">
    <location>
        <begin position="642"/>
        <end position="744"/>
    </location>
</feature>
<dbReference type="InterPro" id="IPR026511">
    <property type="entry name" value="PTHB1"/>
</dbReference>
<evidence type="ECO:0000313" key="8">
    <source>
        <dbReference type="EMBL" id="KAL1499660.1"/>
    </source>
</evidence>
<name>A0AB34IIF6_PRYPA</name>
<dbReference type="PANTHER" id="PTHR20991:SF0">
    <property type="entry name" value="PROTEIN PTHB1"/>
    <property type="match status" value="1"/>
</dbReference>
<dbReference type="Pfam" id="PF14728">
    <property type="entry name" value="PTHB1_GAE"/>
    <property type="match status" value="1"/>
</dbReference>
<dbReference type="InterPro" id="IPR028074">
    <property type="entry name" value="PHTB1_GAE_dom"/>
</dbReference>
<evidence type="ECO:0000256" key="1">
    <source>
        <dbReference type="SAM" id="Coils"/>
    </source>
</evidence>